<dbReference type="OrthoDB" id="19072at2759"/>
<dbReference type="InterPro" id="IPR028118">
    <property type="entry name" value="Chibby_fam"/>
</dbReference>
<evidence type="ECO:0000313" key="2">
    <source>
        <dbReference type="EMBL" id="KAF2071591.1"/>
    </source>
</evidence>
<dbReference type="AlphaFoldDB" id="A0A8J4PY71"/>
<keyword evidence="1" id="KW-0175">Coiled coil</keyword>
<accession>A0A8J4PY71</accession>
<name>A0A8J4PY71_9MYCE</name>
<feature type="coiled-coil region" evidence="1">
    <location>
        <begin position="11"/>
        <end position="45"/>
    </location>
</feature>
<keyword evidence="3" id="KW-1185">Reference proteome</keyword>
<comment type="caution">
    <text evidence="2">The sequence shown here is derived from an EMBL/GenBank/DDBJ whole genome shotgun (WGS) entry which is preliminary data.</text>
</comment>
<gene>
    <name evidence="2" type="ORF">CYY_007100</name>
</gene>
<organism evidence="2 3">
    <name type="scientific">Polysphondylium violaceum</name>
    <dbReference type="NCBI Taxonomy" id="133409"/>
    <lineage>
        <taxon>Eukaryota</taxon>
        <taxon>Amoebozoa</taxon>
        <taxon>Evosea</taxon>
        <taxon>Eumycetozoa</taxon>
        <taxon>Dictyostelia</taxon>
        <taxon>Dictyosteliales</taxon>
        <taxon>Dictyosteliaceae</taxon>
        <taxon>Polysphondylium</taxon>
    </lineage>
</organism>
<reference evidence="2" key="1">
    <citation type="submission" date="2020-01" db="EMBL/GenBank/DDBJ databases">
        <title>Development of genomics and gene disruption for Polysphondylium violaceum indicates a role for the polyketide synthase stlB in stalk morphogenesis.</title>
        <authorList>
            <person name="Narita B."/>
            <person name="Kawabe Y."/>
            <person name="Kin K."/>
            <person name="Saito T."/>
            <person name="Gibbs R."/>
            <person name="Kuspa A."/>
            <person name="Muzny D."/>
            <person name="Queller D."/>
            <person name="Richards S."/>
            <person name="Strassman J."/>
            <person name="Sucgang R."/>
            <person name="Worley K."/>
            <person name="Schaap P."/>
        </authorList>
    </citation>
    <scope>NUCLEOTIDE SEQUENCE</scope>
    <source>
        <strain evidence="2">QSvi11</strain>
    </source>
</reference>
<protein>
    <submittedName>
        <fullName evidence="2">Uncharacterized protein</fullName>
    </submittedName>
</protein>
<sequence>MNSNNNNSNNSNSSNDEIKILKQEISKLKKDLKQTKNEKNLLEFKNQLLLDMLTLSSLDVKYFEDLEREWNNNKR</sequence>
<dbReference type="EMBL" id="AJWJ01000360">
    <property type="protein sequence ID" value="KAF2071591.1"/>
    <property type="molecule type" value="Genomic_DNA"/>
</dbReference>
<dbReference type="Pfam" id="PF14645">
    <property type="entry name" value="Chibby"/>
    <property type="match status" value="1"/>
</dbReference>
<dbReference type="Proteomes" id="UP000695562">
    <property type="component" value="Unassembled WGS sequence"/>
</dbReference>
<proteinExistence type="predicted"/>
<evidence type="ECO:0000256" key="1">
    <source>
        <dbReference type="SAM" id="Coils"/>
    </source>
</evidence>
<evidence type="ECO:0000313" key="3">
    <source>
        <dbReference type="Proteomes" id="UP000695562"/>
    </source>
</evidence>